<dbReference type="InterPro" id="IPR013538">
    <property type="entry name" value="ASHA1/2-like_C"/>
</dbReference>
<dbReference type="CDD" id="cd08897">
    <property type="entry name" value="SRPBCC_CalC_Aha1-like_4"/>
    <property type="match status" value="1"/>
</dbReference>
<evidence type="ECO:0000259" key="2">
    <source>
        <dbReference type="Pfam" id="PF08327"/>
    </source>
</evidence>
<name>A0A644WZ37_9ZZZZ</name>
<sequence length="136" mass="15695">MTITIKTTIEAPVNKVWEYWSEPRHIVCWNAASDDWHTKHAENDLRAGGRFSSRMEAKDGSMGFDFSGTYDLVVPYKEIEYTLDDNRKVKASFVTIGDKTEITQSFEAESMNSIELQRMGWQAILDNFKKYVEANL</sequence>
<protein>
    <recommendedName>
        <fullName evidence="2">Activator of Hsp90 ATPase homologue 1/2-like C-terminal domain-containing protein</fullName>
    </recommendedName>
</protein>
<comment type="similarity">
    <text evidence="1">Belongs to the AHA1 family.</text>
</comment>
<dbReference type="InterPro" id="IPR023393">
    <property type="entry name" value="START-like_dom_sf"/>
</dbReference>
<dbReference type="EMBL" id="VSSQ01001321">
    <property type="protein sequence ID" value="MPM07303.1"/>
    <property type="molecule type" value="Genomic_DNA"/>
</dbReference>
<accession>A0A644WZ37</accession>
<reference evidence="3" key="1">
    <citation type="submission" date="2019-08" db="EMBL/GenBank/DDBJ databases">
        <authorList>
            <person name="Kucharzyk K."/>
            <person name="Murdoch R.W."/>
            <person name="Higgins S."/>
            <person name="Loffler F."/>
        </authorList>
    </citation>
    <scope>NUCLEOTIDE SEQUENCE</scope>
</reference>
<dbReference type="Pfam" id="PF08327">
    <property type="entry name" value="AHSA1"/>
    <property type="match status" value="1"/>
</dbReference>
<evidence type="ECO:0000313" key="3">
    <source>
        <dbReference type="EMBL" id="MPM07303.1"/>
    </source>
</evidence>
<organism evidence="3">
    <name type="scientific">bioreactor metagenome</name>
    <dbReference type="NCBI Taxonomy" id="1076179"/>
    <lineage>
        <taxon>unclassified sequences</taxon>
        <taxon>metagenomes</taxon>
        <taxon>ecological metagenomes</taxon>
    </lineage>
</organism>
<evidence type="ECO:0000256" key="1">
    <source>
        <dbReference type="ARBA" id="ARBA00006817"/>
    </source>
</evidence>
<proteinExistence type="inferred from homology"/>
<gene>
    <name evidence="3" type="ORF">SDC9_53609</name>
</gene>
<dbReference type="AlphaFoldDB" id="A0A644WZ37"/>
<dbReference type="Gene3D" id="3.30.530.20">
    <property type="match status" value="1"/>
</dbReference>
<comment type="caution">
    <text evidence="3">The sequence shown here is derived from an EMBL/GenBank/DDBJ whole genome shotgun (WGS) entry which is preliminary data.</text>
</comment>
<feature type="domain" description="Activator of Hsp90 ATPase homologue 1/2-like C-terminal" evidence="2">
    <location>
        <begin position="11"/>
        <end position="133"/>
    </location>
</feature>
<dbReference type="SUPFAM" id="SSF55961">
    <property type="entry name" value="Bet v1-like"/>
    <property type="match status" value="1"/>
</dbReference>